<accession>A9P979</accession>
<protein>
    <submittedName>
        <fullName evidence="1">Uncharacterized protein</fullName>
    </submittedName>
</protein>
<proteinExistence type="evidence at transcript level"/>
<dbReference type="EMBL" id="EF144713">
    <property type="protein sequence ID" value="ABK92932.1"/>
    <property type="molecule type" value="mRNA"/>
</dbReference>
<evidence type="ECO:0000313" key="1">
    <source>
        <dbReference type="EMBL" id="ABK92932.1"/>
    </source>
</evidence>
<sequence>MVSPYSFPELKEHEAPHILKLSYVLFKNTNECCPKSVGRCVFFY</sequence>
<organism evidence="1">
    <name type="scientific">Populus trichocarpa</name>
    <name type="common">Western balsam poplar</name>
    <name type="synonym">Populus balsamifera subsp. trichocarpa</name>
    <dbReference type="NCBI Taxonomy" id="3694"/>
    <lineage>
        <taxon>Eukaryota</taxon>
        <taxon>Viridiplantae</taxon>
        <taxon>Streptophyta</taxon>
        <taxon>Embryophyta</taxon>
        <taxon>Tracheophyta</taxon>
        <taxon>Spermatophyta</taxon>
        <taxon>Magnoliopsida</taxon>
        <taxon>eudicotyledons</taxon>
        <taxon>Gunneridae</taxon>
        <taxon>Pentapetalae</taxon>
        <taxon>rosids</taxon>
        <taxon>fabids</taxon>
        <taxon>Malpighiales</taxon>
        <taxon>Salicaceae</taxon>
        <taxon>Saliceae</taxon>
        <taxon>Populus</taxon>
    </lineage>
</organism>
<dbReference type="AlphaFoldDB" id="A9P979"/>
<name>A9P979_POPTR</name>
<reference evidence="1" key="1">
    <citation type="journal article" date="2008" name="BMC Genomics">
        <title>Analysis of 4,664 high-quality sequence-finished poplar full-length cDNA clones and their utility for the discovery of genes responding to insect feeding.</title>
        <authorList>
            <person name="Ralph S.G."/>
            <person name="Chun H.J."/>
            <person name="Cooper D."/>
            <person name="Kirkpatrick R."/>
            <person name="Kolosova N."/>
            <person name="Gunter L."/>
            <person name="Tuskan G.A."/>
            <person name="Douglas C.J."/>
            <person name="Holt R.A."/>
            <person name="Jones S.J."/>
            <person name="Marra M.A."/>
            <person name="Bohlmann J."/>
        </authorList>
    </citation>
    <scope>NUCLEOTIDE SEQUENCE</scope>
    <source>
        <tissue evidence="1">Phloem and cambium</tissue>
    </source>
</reference>